<evidence type="ECO:0000256" key="1">
    <source>
        <dbReference type="SAM" id="MobiDB-lite"/>
    </source>
</evidence>
<feature type="chain" id="PRO_5045530429" evidence="2">
    <location>
        <begin position="28"/>
        <end position="170"/>
    </location>
</feature>
<evidence type="ECO:0000256" key="2">
    <source>
        <dbReference type="SAM" id="SignalP"/>
    </source>
</evidence>
<feature type="region of interest" description="Disordered" evidence="1">
    <location>
        <begin position="60"/>
        <end position="170"/>
    </location>
</feature>
<feature type="compositionally biased region" description="Acidic residues" evidence="1">
    <location>
        <begin position="128"/>
        <end position="162"/>
    </location>
</feature>
<evidence type="ECO:0000313" key="4">
    <source>
        <dbReference type="Proteomes" id="UP001356095"/>
    </source>
</evidence>
<name>A0ABU7K133_9ACTN</name>
<dbReference type="Proteomes" id="UP001356095">
    <property type="component" value="Unassembled WGS sequence"/>
</dbReference>
<feature type="signal peptide" evidence="2">
    <location>
        <begin position="1"/>
        <end position="27"/>
    </location>
</feature>
<reference evidence="3 4" key="1">
    <citation type="submission" date="2023-08" db="EMBL/GenBank/DDBJ databases">
        <authorList>
            <person name="Girao M."/>
            <person name="Carvalho M.F."/>
        </authorList>
    </citation>
    <scope>NUCLEOTIDE SEQUENCE [LARGE SCALE GENOMIC DNA]</scope>
    <source>
        <strain evidence="3 4">CT-R113</strain>
    </source>
</reference>
<accession>A0ABU7K133</accession>
<gene>
    <name evidence="3" type="ORF">Q8791_01885</name>
</gene>
<feature type="compositionally biased region" description="Low complexity" evidence="1">
    <location>
        <begin position="77"/>
        <end position="102"/>
    </location>
</feature>
<sequence>MKRIAGLALITLTTGAAIGLAVSPAAAWVGNDGFQEIEQLIAEPIGHVGYDGHWQDQVEAAESEEVLPAEEAAGTDAVEGTATAEESETEGANAESAHPVETTEAEGTETVEGAETTEAEGTHPVETTDTEGAETAEEAEETEAEETEAVEAEETEETEGAETETAPNGY</sequence>
<proteinExistence type="predicted"/>
<organism evidence="3 4">
    <name type="scientific">Nocardiopsis codii</name>
    <dbReference type="NCBI Taxonomy" id="3065942"/>
    <lineage>
        <taxon>Bacteria</taxon>
        <taxon>Bacillati</taxon>
        <taxon>Actinomycetota</taxon>
        <taxon>Actinomycetes</taxon>
        <taxon>Streptosporangiales</taxon>
        <taxon>Nocardiopsidaceae</taxon>
        <taxon>Nocardiopsis</taxon>
    </lineage>
</organism>
<evidence type="ECO:0000313" key="3">
    <source>
        <dbReference type="EMBL" id="MEE2035971.1"/>
    </source>
</evidence>
<protein>
    <submittedName>
        <fullName evidence="3">Uncharacterized protein</fullName>
    </submittedName>
</protein>
<keyword evidence="2" id="KW-0732">Signal</keyword>
<dbReference type="RefSeq" id="WP_330090156.1">
    <property type="nucleotide sequence ID" value="NZ_JAUZMY010000002.1"/>
</dbReference>
<comment type="caution">
    <text evidence="3">The sequence shown here is derived from an EMBL/GenBank/DDBJ whole genome shotgun (WGS) entry which is preliminary data.</text>
</comment>
<keyword evidence="4" id="KW-1185">Reference proteome</keyword>
<dbReference type="EMBL" id="JAUZMY010000002">
    <property type="protein sequence ID" value="MEE2035971.1"/>
    <property type="molecule type" value="Genomic_DNA"/>
</dbReference>